<reference evidence="1 2" key="1">
    <citation type="submission" date="2018-08" db="EMBL/GenBank/DDBJ databases">
        <title>A genome reference for cultivated species of the human gut microbiota.</title>
        <authorList>
            <person name="Zou Y."/>
            <person name="Xue W."/>
            <person name="Luo G."/>
        </authorList>
    </citation>
    <scope>NUCLEOTIDE SEQUENCE [LARGE SCALE GENOMIC DNA]</scope>
    <source>
        <strain evidence="1 2">OM05-15BH</strain>
    </source>
</reference>
<dbReference type="EMBL" id="QSUL01000007">
    <property type="protein sequence ID" value="RGN35232.1"/>
    <property type="molecule type" value="Genomic_DNA"/>
</dbReference>
<accession>A0A3E5BCA1</accession>
<name>A0A3E5BCA1_9BACE</name>
<proteinExistence type="predicted"/>
<protein>
    <submittedName>
        <fullName evidence="1">Uncharacterized protein</fullName>
    </submittedName>
</protein>
<sequence>MTFLCVTKSFAGVTSNGCMIHIHCVTHRNRALFSPILKGKNIPILSTKTPGCFTTKHPDVIV</sequence>
<gene>
    <name evidence="1" type="ORF">DXB65_11380</name>
</gene>
<comment type="caution">
    <text evidence="1">The sequence shown here is derived from an EMBL/GenBank/DDBJ whole genome shotgun (WGS) entry which is preliminary data.</text>
</comment>
<evidence type="ECO:0000313" key="1">
    <source>
        <dbReference type="EMBL" id="RGN35232.1"/>
    </source>
</evidence>
<organism evidence="1 2">
    <name type="scientific">Bacteroides oleiciplenus</name>
    <dbReference type="NCBI Taxonomy" id="626931"/>
    <lineage>
        <taxon>Bacteria</taxon>
        <taxon>Pseudomonadati</taxon>
        <taxon>Bacteroidota</taxon>
        <taxon>Bacteroidia</taxon>
        <taxon>Bacteroidales</taxon>
        <taxon>Bacteroidaceae</taxon>
        <taxon>Bacteroides</taxon>
    </lineage>
</organism>
<dbReference type="AlphaFoldDB" id="A0A3E5BCA1"/>
<evidence type="ECO:0000313" key="2">
    <source>
        <dbReference type="Proteomes" id="UP000260983"/>
    </source>
</evidence>
<dbReference type="Proteomes" id="UP000260983">
    <property type="component" value="Unassembled WGS sequence"/>
</dbReference>